<accession>A0A0M4K794</accession>
<dbReference type="EMBL" id="KR062182">
    <property type="protein sequence ID" value="ALD62348.1"/>
    <property type="molecule type" value="Genomic_DNA"/>
</dbReference>
<dbReference type="AlphaFoldDB" id="A0A0M4K794"/>
<evidence type="ECO:0000313" key="2">
    <source>
        <dbReference type="EMBL" id="ALD62348.1"/>
    </source>
</evidence>
<feature type="transmembrane region" description="Helical" evidence="1">
    <location>
        <begin position="122"/>
        <end position="141"/>
    </location>
</feature>
<proteinExistence type="predicted"/>
<geneLocation type="mitochondrion" evidence="2"/>
<evidence type="ECO:0000256" key="1">
    <source>
        <dbReference type="SAM" id="Phobius"/>
    </source>
</evidence>
<keyword evidence="1" id="KW-0812">Transmembrane</keyword>
<feature type="transmembrane region" description="Helical" evidence="1">
    <location>
        <begin position="7"/>
        <end position="35"/>
    </location>
</feature>
<organism evidence="2">
    <name type="scientific">Echinostoma hortense</name>
    <dbReference type="NCBI Taxonomy" id="48216"/>
    <lineage>
        <taxon>Eukaryota</taxon>
        <taxon>Metazoa</taxon>
        <taxon>Spiralia</taxon>
        <taxon>Lophotrochozoa</taxon>
        <taxon>Platyhelminthes</taxon>
        <taxon>Trematoda</taxon>
        <taxon>Digenea</taxon>
        <taxon>Plagiorchiida</taxon>
        <taxon>Echinostomata</taxon>
        <taxon>Echinostomatoidea</taxon>
        <taxon>Echinostomatidae</taxon>
        <taxon>Echinostoma</taxon>
    </lineage>
</organism>
<sequence>MLSTLLISVYFSCLMGFAYVSHPVICCIMLLISAISVSFLAYSVLGFSWYVVVFCLVYIGGVYVLFIFVSVYSPNPLSNAGVSSLVPVVLFFIFWCVFFGFFSPLPVLSEESFFLSTGERVAYSFFCLILMVGFGVISVVVSSKESFFR</sequence>
<reference evidence="2" key="1">
    <citation type="submission" date="2015-04" db="EMBL/GenBank/DDBJ databases">
        <authorList>
            <person name="Liu Z."/>
            <person name="Wang C."/>
            <person name="Zhang Y."/>
            <person name="Chang Q."/>
            <person name="Zhang Y."/>
        </authorList>
    </citation>
    <scope>NUCLEOTIDE SEQUENCE</scope>
</reference>
<keyword evidence="1" id="KW-0472">Membrane</keyword>
<keyword evidence="2" id="KW-0496">Mitochondrion</keyword>
<name>A0A0M4K794_9TREM</name>
<reference evidence="2" key="2">
    <citation type="journal article" date="2016" name="Korean J. Parasitol.">
        <title>Complete Mitochondrial Genome of Echinostoma hortense (Digenea: Echinostomatidae).</title>
        <authorList>
            <person name="Liu Z.X."/>
            <person name="Zhang Y."/>
            <person name="Liu Y.T."/>
            <person name="Chang Q.C."/>
            <person name="Su X."/>
            <person name="Fu X."/>
            <person name="Yue D.M."/>
            <person name="Gao Y."/>
            <person name="Wang C.R."/>
        </authorList>
    </citation>
    <scope>NUCLEOTIDE SEQUENCE</scope>
</reference>
<gene>
    <name evidence="2" type="primary">NAD6</name>
</gene>
<feature type="transmembrane region" description="Helical" evidence="1">
    <location>
        <begin position="47"/>
        <end position="72"/>
    </location>
</feature>
<keyword evidence="1" id="KW-1133">Transmembrane helix</keyword>
<protein>
    <submittedName>
        <fullName evidence="2">NADH dehydrogenase subunit 6</fullName>
    </submittedName>
</protein>
<feature type="transmembrane region" description="Helical" evidence="1">
    <location>
        <begin position="84"/>
        <end position="102"/>
    </location>
</feature>